<name>A0ABT7N6V7_9BURK</name>
<dbReference type="InterPro" id="IPR003018">
    <property type="entry name" value="GAF"/>
</dbReference>
<accession>A0ABT7N6V7</accession>
<organism evidence="2 3">
    <name type="scientific">Variovorax dokdonensis</name>
    <dbReference type="NCBI Taxonomy" id="344883"/>
    <lineage>
        <taxon>Bacteria</taxon>
        <taxon>Pseudomonadati</taxon>
        <taxon>Pseudomonadota</taxon>
        <taxon>Betaproteobacteria</taxon>
        <taxon>Burkholderiales</taxon>
        <taxon>Comamonadaceae</taxon>
        <taxon>Variovorax</taxon>
    </lineage>
</organism>
<evidence type="ECO:0000313" key="3">
    <source>
        <dbReference type="Proteomes" id="UP001174908"/>
    </source>
</evidence>
<dbReference type="EMBL" id="JASZYV010000001">
    <property type="protein sequence ID" value="MDM0043679.1"/>
    <property type="molecule type" value="Genomic_DNA"/>
</dbReference>
<sequence>MSPAFSAQVSSPLPGSLLADDESLERHLSTITADGSGSFLESAISTLLRLVREQLELEAVFVGEIVGDARVFRYISSAREPALIAPGQSHPLELTLCKRIADGRIPPVVGDVSAVRVAHGLPAVYDIMGAHVGVPVRLPDGRLYGVLCGFCLHARHDLDEREVLRLQVAARAAARLLAQAEGVSLPDEPAPA</sequence>
<dbReference type="Pfam" id="PF13185">
    <property type="entry name" value="GAF_2"/>
    <property type="match status" value="1"/>
</dbReference>
<dbReference type="Proteomes" id="UP001174908">
    <property type="component" value="Unassembled WGS sequence"/>
</dbReference>
<evidence type="ECO:0000259" key="1">
    <source>
        <dbReference type="Pfam" id="PF13185"/>
    </source>
</evidence>
<protein>
    <submittedName>
        <fullName evidence="2">GAF domain-containing protein</fullName>
    </submittedName>
</protein>
<comment type="caution">
    <text evidence="2">The sequence shown here is derived from an EMBL/GenBank/DDBJ whole genome shotgun (WGS) entry which is preliminary data.</text>
</comment>
<dbReference type="RefSeq" id="WP_286659609.1">
    <property type="nucleotide sequence ID" value="NZ_JASZYV010000001.1"/>
</dbReference>
<feature type="domain" description="GAF" evidence="1">
    <location>
        <begin position="40"/>
        <end position="177"/>
    </location>
</feature>
<dbReference type="SUPFAM" id="SSF55781">
    <property type="entry name" value="GAF domain-like"/>
    <property type="match status" value="1"/>
</dbReference>
<gene>
    <name evidence="2" type="ORF">QTH91_04220</name>
</gene>
<reference evidence="2" key="1">
    <citation type="submission" date="2023-06" db="EMBL/GenBank/DDBJ databases">
        <authorList>
            <person name="Jiang Y."/>
            <person name="Liu Q."/>
        </authorList>
    </citation>
    <scope>NUCLEOTIDE SEQUENCE</scope>
    <source>
        <strain evidence="2">CGMCC 1.12089</strain>
    </source>
</reference>
<dbReference type="InterPro" id="IPR029016">
    <property type="entry name" value="GAF-like_dom_sf"/>
</dbReference>
<proteinExistence type="predicted"/>
<keyword evidence="3" id="KW-1185">Reference proteome</keyword>
<evidence type="ECO:0000313" key="2">
    <source>
        <dbReference type="EMBL" id="MDM0043679.1"/>
    </source>
</evidence>
<dbReference type="Gene3D" id="3.30.450.40">
    <property type="match status" value="1"/>
</dbReference>